<name>A0A1V4IE86_9CLOT</name>
<organism evidence="1 2">
    <name type="scientific">Clostridium chromiireducens</name>
    <dbReference type="NCBI Taxonomy" id="225345"/>
    <lineage>
        <taxon>Bacteria</taxon>
        <taxon>Bacillati</taxon>
        <taxon>Bacillota</taxon>
        <taxon>Clostridia</taxon>
        <taxon>Eubacteriales</taxon>
        <taxon>Clostridiaceae</taxon>
        <taxon>Clostridium</taxon>
    </lineage>
</organism>
<dbReference type="STRING" id="225345.CLCHR_39590"/>
<sequence>MLEYGADENKKNIDIEEVLNYSTALIKGETLLKSIPIYTRLIKEMHKIL</sequence>
<gene>
    <name evidence="1" type="ORF">CLCHR_39590</name>
</gene>
<evidence type="ECO:0000313" key="1">
    <source>
        <dbReference type="EMBL" id="OPJ58318.1"/>
    </source>
</evidence>
<keyword evidence="2" id="KW-1185">Reference proteome</keyword>
<dbReference type="Proteomes" id="UP000191056">
    <property type="component" value="Unassembled WGS sequence"/>
</dbReference>
<dbReference type="AlphaFoldDB" id="A0A1V4IE86"/>
<proteinExistence type="predicted"/>
<dbReference type="EMBL" id="MZGT01000071">
    <property type="protein sequence ID" value="OPJ58318.1"/>
    <property type="molecule type" value="Genomic_DNA"/>
</dbReference>
<comment type="caution">
    <text evidence="1">The sequence shown here is derived from an EMBL/GenBank/DDBJ whole genome shotgun (WGS) entry which is preliminary data.</text>
</comment>
<evidence type="ECO:0000313" key="2">
    <source>
        <dbReference type="Proteomes" id="UP000191056"/>
    </source>
</evidence>
<accession>A0A1V4IE86</accession>
<dbReference type="OrthoDB" id="9813719at2"/>
<reference evidence="1 2" key="1">
    <citation type="submission" date="2017-03" db="EMBL/GenBank/DDBJ databases">
        <title>Genome sequence of Clostridium chromiireducens DSM 23318.</title>
        <authorList>
            <person name="Poehlein A."/>
            <person name="Daniel R."/>
        </authorList>
    </citation>
    <scope>NUCLEOTIDE SEQUENCE [LARGE SCALE GENOMIC DNA]</scope>
    <source>
        <strain evidence="1 2">DSM 23318</strain>
    </source>
</reference>
<protein>
    <submittedName>
        <fullName evidence="1">Uncharacterized protein</fullName>
    </submittedName>
</protein>